<evidence type="ECO:0000313" key="2">
    <source>
        <dbReference type="EMBL" id="CAB5194856.1"/>
    </source>
</evidence>
<feature type="compositionally biased region" description="Low complexity" evidence="1">
    <location>
        <begin position="136"/>
        <end position="154"/>
    </location>
</feature>
<gene>
    <name evidence="2" type="ORF">UFOVP168_31</name>
</gene>
<sequence>MAQFNFNAGGYVAAPTAAPSRAPLPKGTYAVIILDSLIRATKAGTGHYIELTMQVIEGPFAGRRYWERLNVSNPNKQAEDIALARLQSICQATGVPNMTDTAELHDKPFSVTLDIDRKDETRNRLVSVQSAGWADPSQPAKAAAPAPSKKPWEK</sequence>
<dbReference type="EMBL" id="LR798220">
    <property type="protein sequence ID" value="CAB5194856.1"/>
    <property type="molecule type" value="Genomic_DNA"/>
</dbReference>
<accession>A0A6J7WEZ5</accession>
<evidence type="ECO:0000256" key="1">
    <source>
        <dbReference type="SAM" id="MobiDB-lite"/>
    </source>
</evidence>
<reference evidence="2" key="1">
    <citation type="submission" date="2020-05" db="EMBL/GenBank/DDBJ databases">
        <authorList>
            <person name="Chiriac C."/>
            <person name="Salcher M."/>
            <person name="Ghai R."/>
            <person name="Kavagutti S V."/>
        </authorList>
    </citation>
    <scope>NUCLEOTIDE SEQUENCE</scope>
</reference>
<protein>
    <recommendedName>
        <fullName evidence="3">DUF669 domain-containing protein</fullName>
    </recommendedName>
</protein>
<dbReference type="Pfam" id="PF05037">
    <property type="entry name" value="DUF669"/>
    <property type="match status" value="1"/>
</dbReference>
<proteinExistence type="predicted"/>
<dbReference type="InterPro" id="IPR007731">
    <property type="entry name" value="DUF669"/>
</dbReference>
<evidence type="ECO:0008006" key="3">
    <source>
        <dbReference type="Google" id="ProtNLM"/>
    </source>
</evidence>
<organism evidence="2">
    <name type="scientific">uncultured Caudovirales phage</name>
    <dbReference type="NCBI Taxonomy" id="2100421"/>
    <lineage>
        <taxon>Viruses</taxon>
        <taxon>Duplodnaviria</taxon>
        <taxon>Heunggongvirae</taxon>
        <taxon>Uroviricota</taxon>
        <taxon>Caudoviricetes</taxon>
        <taxon>Peduoviridae</taxon>
        <taxon>Maltschvirus</taxon>
        <taxon>Maltschvirus maltsch</taxon>
    </lineage>
</organism>
<feature type="region of interest" description="Disordered" evidence="1">
    <location>
        <begin position="126"/>
        <end position="154"/>
    </location>
</feature>
<name>A0A6J7WEZ5_9CAUD</name>